<dbReference type="InterPro" id="IPR038665">
    <property type="entry name" value="Voltage-dep_anion_channel_sf"/>
</dbReference>
<feature type="region of interest" description="Disordered" evidence="5">
    <location>
        <begin position="420"/>
        <end position="448"/>
    </location>
</feature>
<dbReference type="AlphaFoldDB" id="A0A4S4L6F9"/>
<dbReference type="InterPro" id="IPR030185">
    <property type="entry name" value="Mae1"/>
</dbReference>
<feature type="compositionally biased region" description="Basic and acidic residues" evidence="5">
    <location>
        <begin position="424"/>
        <end position="438"/>
    </location>
</feature>
<dbReference type="CDD" id="cd09317">
    <property type="entry name" value="TDT_Mae1_like"/>
    <property type="match status" value="1"/>
</dbReference>
<organism evidence="7 8">
    <name type="scientific">Bondarzewia mesenterica</name>
    <dbReference type="NCBI Taxonomy" id="1095465"/>
    <lineage>
        <taxon>Eukaryota</taxon>
        <taxon>Fungi</taxon>
        <taxon>Dikarya</taxon>
        <taxon>Basidiomycota</taxon>
        <taxon>Agaricomycotina</taxon>
        <taxon>Agaricomycetes</taxon>
        <taxon>Russulales</taxon>
        <taxon>Bondarzewiaceae</taxon>
        <taxon>Bondarzewia</taxon>
    </lineage>
</organism>
<feature type="transmembrane region" description="Helical" evidence="6">
    <location>
        <begin position="130"/>
        <end position="149"/>
    </location>
</feature>
<comment type="subcellular location">
    <subcellularLocation>
        <location evidence="1">Membrane</location>
        <topology evidence="1">Multi-pass membrane protein</topology>
    </subcellularLocation>
</comment>
<dbReference type="PANTHER" id="PTHR31162">
    <property type="entry name" value="MALIC ACID TRANSPORT PROTEIN-RELATED"/>
    <property type="match status" value="1"/>
</dbReference>
<proteinExistence type="predicted"/>
<feature type="region of interest" description="Disordered" evidence="5">
    <location>
        <begin position="1"/>
        <end position="35"/>
    </location>
</feature>
<evidence type="ECO:0000256" key="3">
    <source>
        <dbReference type="ARBA" id="ARBA00022989"/>
    </source>
</evidence>
<comment type="caution">
    <text evidence="7">The sequence shown here is derived from an EMBL/GenBank/DDBJ whole genome shotgun (WGS) entry which is preliminary data.</text>
</comment>
<dbReference type="Pfam" id="PF03595">
    <property type="entry name" value="SLAC1"/>
    <property type="match status" value="1"/>
</dbReference>
<feature type="transmembrane region" description="Helical" evidence="6">
    <location>
        <begin position="223"/>
        <end position="248"/>
    </location>
</feature>
<keyword evidence="8" id="KW-1185">Reference proteome</keyword>
<protein>
    <recommendedName>
        <fullName evidence="9">Malic acid transport protein</fullName>
    </recommendedName>
</protein>
<feature type="compositionally biased region" description="Polar residues" evidence="5">
    <location>
        <begin position="1"/>
        <end position="11"/>
    </location>
</feature>
<feature type="transmembrane region" description="Helical" evidence="6">
    <location>
        <begin position="375"/>
        <end position="396"/>
    </location>
</feature>
<feature type="transmembrane region" description="Helical" evidence="6">
    <location>
        <begin position="302"/>
        <end position="331"/>
    </location>
</feature>
<dbReference type="PANTHER" id="PTHR31162:SF0">
    <property type="entry name" value="MALIC ACID TRANSPORT PROTEIN"/>
    <property type="match status" value="1"/>
</dbReference>
<dbReference type="GO" id="GO:0016020">
    <property type="term" value="C:membrane"/>
    <property type="evidence" value="ECO:0007669"/>
    <property type="project" value="UniProtKB-SubCell"/>
</dbReference>
<accession>A0A4S4L6F9</accession>
<gene>
    <name evidence="7" type="ORF">EW146_g9588</name>
</gene>
<dbReference type="Gene3D" id="1.50.10.150">
    <property type="entry name" value="Voltage-dependent anion channel"/>
    <property type="match status" value="1"/>
</dbReference>
<keyword evidence="4 6" id="KW-0472">Membrane</keyword>
<feature type="compositionally biased region" description="Pro residues" evidence="5">
    <location>
        <begin position="23"/>
        <end position="32"/>
    </location>
</feature>
<keyword evidence="3 6" id="KW-1133">Transmembrane helix</keyword>
<dbReference type="Proteomes" id="UP000310158">
    <property type="component" value="Unassembled WGS sequence"/>
</dbReference>
<sequence>MSRASTATLTHSPNSPPLDFSPSPSPSPPPARVFPGLERPPSAPSLLVNWIARRVHGWTWQAFSISMGTGAVHITLSEVKHQSSAFTRLQIAFYFIDMVLFLLNTSTLLLQALLYPRQARRLVMDPTNGLYVPLIALSFATIILGTINYGHVGPRFIYILFWVYVALSLFLCMSMLTIWFNKPHDMSQFNPTCAFLIFPMMLTGVVAFNVLDVMDASDVKSLGVLLVGYFFQGLGSFVTSCYICIYFYRIMATGFLDGHQANGAFVNVGPPGFTGLALINLGSHAQGILPAHALVSPLAGEVWYGASVLGGLMLFGLAVFLFVFSALPYWFKVDKQLHSILDCWALTFPNVGWISTLHVLGDTLHIPGFYVVHDVMVVLMCLTWLTLSVFTVLAFWRGEIFMARGEEVVRDSLLGAIKGHHRGQHQDQDQVGVEEGRNHHPRPPGAPRMRANFTLHRLSLRRA</sequence>
<evidence type="ECO:0000256" key="6">
    <source>
        <dbReference type="SAM" id="Phobius"/>
    </source>
</evidence>
<dbReference type="OrthoDB" id="2901184at2759"/>
<evidence type="ECO:0000256" key="1">
    <source>
        <dbReference type="ARBA" id="ARBA00004141"/>
    </source>
</evidence>
<evidence type="ECO:0008006" key="9">
    <source>
        <dbReference type="Google" id="ProtNLM"/>
    </source>
</evidence>
<evidence type="ECO:0000313" key="8">
    <source>
        <dbReference type="Proteomes" id="UP000310158"/>
    </source>
</evidence>
<evidence type="ECO:0000256" key="2">
    <source>
        <dbReference type="ARBA" id="ARBA00022692"/>
    </source>
</evidence>
<dbReference type="InterPro" id="IPR004695">
    <property type="entry name" value="SLAC1/Mae1/Ssu1/TehA"/>
</dbReference>
<name>A0A4S4L6F9_9AGAM</name>
<feature type="transmembrane region" description="Helical" evidence="6">
    <location>
        <begin position="91"/>
        <end position="110"/>
    </location>
</feature>
<feature type="transmembrane region" description="Helical" evidence="6">
    <location>
        <begin position="156"/>
        <end position="180"/>
    </location>
</feature>
<dbReference type="EMBL" id="SGPL01000869">
    <property type="protein sequence ID" value="THH06531.1"/>
    <property type="molecule type" value="Genomic_DNA"/>
</dbReference>
<feature type="transmembrane region" description="Helical" evidence="6">
    <location>
        <begin position="192"/>
        <end position="211"/>
    </location>
</feature>
<evidence type="ECO:0000313" key="7">
    <source>
        <dbReference type="EMBL" id="THH06531.1"/>
    </source>
</evidence>
<feature type="transmembrane region" description="Helical" evidence="6">
    <location>
        <begin position="343"/>
        <end position="360"/>
    </location>
</feature>
<evidence type="ECO:0000256" key="4">
    <source>
        <dbReference type="ARBA" id="ARBA00023136"/>
    </source>
</evidence>
<reference evidence="7 8" key="1">
    <citation type="submission" date="2019-02" db="EMBL/GenBank/DDBJ databases">
        <title>Genome sequencing of the rare red list fungi Bondarzewia mesenterica.</title>
        <authorList>
            <person name="Buettner E."/>
            <person name="Kellner H."/>
        </authorList>
    </citation>
    <scope>NUCLEOTIDE SEQUENCE [LARGE SCALE GENOMIC DNA]</scope>
    <source>
        <strain evidence="7 8">DSM 108281</strain>
    </source>
</reference>
<keyword evidence="2 6" id="KW-0812">Transmembrane</keyword>
<evidence type="ECO:0000256" key="5">
    <source>
        <dbReference type="SAM" id="MobiDB-lite"/>
    </source>
</evidence>
<dbReference type="GO" id="GO:0015140">
    <property type="term" value="F:malate transmembrane transporter activity"/>
    <property type="evidence" value="ECO:0007669"/>
    <property type="project" value="InterPro"/>
</dbReference>